<dbReference type="Pfam" id="PF03364">
    <property type="entry name" value="Polyketide_cyc"/>
    <property type="match status" value="1"/>
</dbReference>
<dbReference type="EMBL" id="JAUYVU010000010">
    <property type="protein sequence ID" value="MDP2542336.1"/>
    <property type="molecule type" value="Genomic_DNA"/>
</dbReference>
<dbReference type="Gene3D" id="3.30.530.20">
    <property type="match status" value="1"/>
</dbReference>
<dbReference type="InterPro" id="IPR023393">
    <property type="entry name" value="START-like_dom_sf"/>
</dbReference>
<name>A0A2G1BTI4_9FLAO</name>
<sequence>MIYFKKHSGIYTLSTEQILNVPLKQAWDFFSSPGNLQKITPSHMGFQITSEVNKKAYAGQIITYKVGVLPGIKSSWVTEITQVKEQHFFIDEQRFGPYSMWHHEHWFEELPNGKTLMKDKISYKIPFGFLGHVAQSIFIKRQLKGIFKHRYSTLEKLFNGK</sequence>
<evidence type="ECO:0000313" key="4">
    <source>
        <dbReference type="EMBL" id="PHN96905.1"/>
    </source>
</evidence>
<evidence type="ECO:0000259" key="2">
    <source>
        <dbReference type="Pfam" id="PF03364"/>
    </source>
</evidence>
<dbReference type="Proteomes" id="UP000222163">
    <property type="component" value="Unassembled WGS sequence"/>
</dbReference>
<keyword evidence="6" id="KW-1185">Reference proteome</keyword>
<dbReference type="RefSeq" id="WP_099215770.1">
    <property type="nucleotide sequence ID" value="NZ_JAUYVU010000010.1"/>
</dbReference>
<reference evidence="3 6" key="3">
    <citation type="submission" date="2023-07" db="EMBL/GenBank/DDBJ databases">
        <title>Genome content predicts the carbon catabolic preferences of heterotrophic bacteria.</title>
        <authorList>
            <person name="Gralka M."/>
        </authorList>
    </citation>
    <scope>NUCLEOTIDE SEQUENCE [LARGE SCALE GENOMIC DNA]</scope>
    <source>
        <strain evidence="3 6">4G03</strain>
    </source>
</reference>
<evidence type="ECO:0000313" key="6">
    <source>
        <dbReference type="Proteomes" id="UP001242342"/>
    </source>
</evidence>
<reference evidence="4 5" key="1">
    <citation type="journal article" date="2016" name="Nat. Commun.">
        <title>Microbial interactions lead to rapid micro-scale successions on model marine particles.</title>
        <authorList>
            <person name="Datta M.S."/>
            <person name="Sliwerska E."/>
            <person name="Gore J."/>
            <person name="Polz M.F."/>
            <person name="Cordero O.X."/>
        </authorList>
    </citation>
    <scope>NUCLEOTIDE SEQUENCE [LARGE SCALE GENOMIC DNA]</scope>
    <source>
        <strain evidence="4 5">4G03</strain>
    </source>
</reference>
<dbReference type="SUPFAM" id="SSF55961">
    <property type="entry name" value="Bet v1-like"/>
    <property type="match status" value="1"/>
</dbReference>
<comment type="caution">
    <text evidence="4">The sequence shown here is derived from an EMBL/GenBank/DDBJ whole genome shotgun (WGS) entry which is preliminary data.</text>
</comment>
<dbReference type="EMBL" id="PDUU01000009">
    <property type="protein sequence ID" value="PHN96905.1"/>
    <property type="molecule type" value="Genomic_DNA"/>
</dbReference>
<dbReference type="AlphaFoldDB" id="A0A2G1BTI4"/>
<protein>
    <submittedName>
        <fullName evidence="3">SRPBCC family protein</fullName>
    </submittedName>
</protein>
<comment type="similarity">
    <text evidence="1">Belongs to the ribosome association toxin RatA family.</text>
</comment>
<reference evidence="4" key="2">
    <citation type="submission" date="2017-10" db="EMBL/GenBank/DDBJ databases">
        <authorList>
            <person name="Enke T.N."/>
            <person name="Cordero O.X."/>
        </authorList>
    </citation>
    <scope>NUCLEOTIDE SEQUENCE</scope>
    <source>
        <strain evidence="4">4G03</strain>
    </source>
</reference>
<gene>
    <name evidence="4" type="ORF">CSC81_10820</name>
    <name evidence="3" type="ORF">Q8W23_12715</name>
</gene>
<proteinExistence type="inferred from homology"/>
<evidence type="ECO:0000313" key="3">
    <source>
        <dbReference type="EMBL" id="MDP2542336.1"/>
    </source>
</evidence>
<dbReference type="CDD" id="cd07820">
    <property type="entry name" value="SRPBCC_3"/>
    <property type="match status" value="1"/>
</dbReference>
<dbReference type="Proteomes" id="UP001242342">
    <property type="component" value="Unassembled WGS sequence"/>
</dbReference>
<evidence type="ECO:0000256" key="1">
    <source>
        <dbReference type="ARBA" id="ARBA00008918"/>
    </source>
</evidence>
<evidence type="ECO:0000313" key="5">
    <source>
        <dbReference type="Proteomes" id="UP000222163"/>
    </source>
</evidence>
<feature type="domain" description="Coenzyme Q-binding protein COQ10 START" evidence="2">
    <location>
        <begin position="20"/>
        <end position="143"/>
    </location>
</feature>
<accession>A0A2G1BTI4</accession>
<dbReference type="InterPro" id="IPR005031">
    <property type="entry name" value="COQ10_START"/>
</dbReference>
<organism evidence="4 5">
    <name type="scientific">Tenacibaculum discolor</name>
    <dbReference type="NCBI Taxonomy" id="361581"/>
    <lineage>
        <taxon>Bacteria</taxon>
        <taxon>Pseudomonadati</taxon>
        <taxon>Bacteroidota</taxon>
        <taxon>Flavobacteriia</taxon>
        <taxon>Flavobacteriales</taxon>
        <taxon>Flavobacteriaceae</taxon>
        <taxon>Tenacibaculum</taxon>
    </lineage>
</organism>